<dbReference type="GO" id="GO:0046872">
    <property type="term" value="F:metal ion binding"/>
    <property type="evidence" value="ECO:0007669"/>
    <property type="project" value="UniProtKB-KW"/>
</dbReference>
<keyword evidence="4" id="KW-0325">Glycoprotein</keyword>
<dbReference type="GO" id="GO:0005886">
    <property type="term" value="C:plasma membrane"/>
    <property type="evidence" value="ECO:0007669"/>
    <property type="project" value="TreeGrafter"/>
</dbReference>
<gene>
    <name evidence="6" type="ORF">HPP92_006102</name>
</gene>
<evidence type="ECO:0000259" key="5">
    <source>
        <dbReference type="PROSITE" id="PS51485"/>
    </source>
</evidence>
<proteinExistence type="predicted"/>
<dbReference type="PROSITE" id="PS00196">
    <property type="entry name" value="COPPER_BLUE"/>
    <property type="match status" value="1"/>
</dbReference>
<evidence type="ECO:0000313" key="6">
    <source>
        <dbReference type="EMBL" id="KAG0495108.1"/>
    </source>
</evidence>
<evidence type="ECO:0000313" key="7">
    <source>
        <dbReference type="Proteomes" id="UP000639772"/>
    </source>
</evidence>
<comment type="caution">
    <text evidence="6">The sequence shown here is derived from an EMBL/GenBank/DDBJ whole genome shotgun (WGS) entry which is preliminary data.</text>
</comment>
<dbReference type="InterPro" id="IPR003245">
    <property type="entry name" value="Phytocyanin_dom"/>
</dbReference>
<dbReference type="Proteomes" id="UP000639772">
    <property type="component" value="Unassembled WGS sequence"/>
</dbReference>
<sequence length="149" mass="15844">MAGVRGGERNMQLFIATAALVASLVMTWPVASVATTYPVGDSMGWTAPPNSSFYEEWSATKVFLAGDVLVFKFRTGLHNVIEVNSSNFKACSTENPIGPKWTTGPAFVKLTPGERYYICGFPGHCHKGQKLSVLVAVSGATAPSPTTGE</sequence>
<dbReference type="SUPFAM" id="SSF49503">
    <property type="entry name" value="Cupredoxins"/>
    <property type="match status" value="1"/>
</dbReference>
<keyword evidence="3" id="KW-1015">Disulfide bond</keyword>
<dbReference type="InterPro" id="IPR039391">
    <property type="entry name" value="Phytocyanin-like"/>
</dbReference>
<reference evidence="6 7" key="1">
    <citation type="journal article" date="2020" name="Nat. Food">
        <title>A phased Vanilla planifolia genome enables genetic improvement of flavour and production.</title>
        <authorList>
            <person name="Hasing T."/>
            <person name="Tang H."/>
            <person name="Brym M."/>
            <person name="Khazi F."/>
            <person name="Huang T."/>
            <person name="Chambers A.H."/>
        </authorList>
    </citation>
    <scope>NUCLEOTIDE SEQUENCE [LARGE SCALE GENOMIC DNA]</scope>
    <source>
        <tissue evidence="6">Leaf</tissue>
    </source>
</reference>
<keyword evidence="1" id="KW-0479">Metal-binding</keyword>
<dbReference type="FunFam" id="2.60.40.420:FF:000034">
    <property type="entry name" value="Cupredoxin superfamily protein"/>
    <property type="match status" value="1"/>
</dbReference>
<dbReference type="AlphaFoldDB" id="A0A835S029"/>
<feature type="domain" description="Phytocyanin" evidence="5">
    <location>
        <begin position="35"/>
        <end position="137"/>
    </location>
</feature>
<accession>A0A835S029</accession>
<name>A0A835S029_VANPL</name>
<keyword evidence="2" id="KW-0186">Copper</keyword>
<evidence type="ECO:0000256" key="2">
    <source>
        <dbReference type="ARBA" id="ARBA00023008"/>
    </source>
</evidence>
<dbReference type="PROSITE" id="PS51485">
    <property type="entry name" value="PHYTOCYANIN"/>
    <property type="match status" value="1"/>
</dbReference>
<dbReference type="InterPro" id="IPR028871">
    <property type="entry name" value="BlueCu_1_BS"/>
</dbReference>
<dbReference type="InterPro" id="IPR008972">
    <property type="entry name" value="Cupredoxin"/>
</dbReference>
<protein>
    <recommendedName>
        <fullName evidence="5">Phytocyanin domain-containing protein</fullName>
    </recommendedName>
</protein>
<dbReference type="Pfam" id="PF02298">
    <property type="entry name" value="Cu_bind_like"/>
    <property type="match status" value="1"/>
</dbReference>
<organism evidence="6 7">
    <name type="scientific">Vanilla planifolia</name>
    <name type="common">Vanilla</name>
    <dbReference type="NCBI Taxonomy" id="51239"/>
    <lineage>
        <taxon>Eukaryota</taxon>
        <taxon>Viridiplantae</taxon>
        <taxon>Streptophyta</taxon>
        <taxon>Embryophyta</taxon>
        <taxon>Tracheophyta</taxon>
        <taxon>Spermatophyta</taxon>
        <taxon>Magnoliopsida</taxon>
        <taxon>Liliopsida</taxon>
        <taxon>Asparagales</taxon>
        <taxon>Orchidaceae</taxon>
        <taxon>Vanilloideae</taxon>
        <taxon>Vanilleae</taxon>
        <taxon>Vanilla</taxon>
    </lineage>
</organism>
<evidence type="ECO:0000256" key="3">
    <source>
        <dbReference type="ARBA" id="ARBA00023157"/>
    </source>
</evidence>
<dbReference type="OrthoDB" id="1933492at2759"/>
<dbReference type="PANTHER" id="PTHR33021">
    <property type="entry name" value="BLUE COPPER PROTEIN"/>
    <property type="match status" value="1"/>
</dbReference>
<dbReference type="GO" id="GO:0009055">
    <property type="term" value="F:electron transfer activity"/>
    <property type="evidence" value="ECO:0007669"/>
    <property type="project" value="InterPro"/>
</dbReference>
<evidence type="ECO:0000256" key="4">
    <source>
        <dbReference type="ARBA" id="ARBA00023180"/>
    </source>
</evidence>
<dbReference type="EMBL" id="JADCNM010000002">
    <property type="protein sequence ID" value="KAG0495108.1"/>
    <property type="molecule type" value="Genomic_DNA"/>
</dbReference>
<evidence type="ECO:0000256" key="1">
    <source>
        <dbReference type="ARBA" id="ARBA00022723"/>
    </source>
</evidence>
<dbReference type="Gene3D" id="2.60.40.420">
    <property type="entry name" value="Cupredoxins - blue copper proteins"/>
    <property type="match status" value="1"/>
</dbReference>
<dbReference type="PANTHER" id="PTHR33021:SF488">
    <property type="entry name" value="PHYTOCYANIN DOMAIN-CONTAINING PROTEIN"/>
    <property type="match status" value="1"/>
</dbReference>